<evidence type="ECO:0000313" key="4">
    <source>
        <dbReference type="Proteomes" id="UP000460287"/>
    </source>
</evidence>
<keyword evidence="1" id="KW-0812">Transmembrane</keyword>
<feature type="transmembrane region" description="Helical" evidence="1">
    <location>
        <begin position="137"/>
        <end position="157"/>
    </location>
</feature>
<accession>A0A7X2N091</accession>
<dbReference type="Pfam" id="PF10131">
    <property type="entry name" value="PTPS_related"/>
    <property type="match status" value="1"/>
</dbReference>
<name>A0A7X2N091_9CLOT</name>
<feature type="transmembrane region" description="Helical" evidence="1">
    <location>
        <begin position="591"/>
        <end position="611"/>
    </location>
</feature>
<dbReference type="Proteomes" id="UP000460287">
    <property type="component" value="Unassembled WGS sequence"/>
</dbReference>
<keyword evidence="4" id="KW-1185">Reference proteome</keyword>
<dbReference type="AlphaFoldDB" id="A0A7X2N091"/>
<gene>
    <name evidence="3" type="ORF">FYJ33_13185</name>
</gene>
<reference evidence="3 4" key="1">
    <citation type="submission" date="2019-08" db="EMBL/GenBank/DDBJ databases">
        <title>In-depth cultivation of the pig gut microbiome towards novel bacterial diversity and tailored functional studies.</title>
        <authorList>
            <person name="Wylensek D."/>
            <person name="Hitch T.C.A."/>
            <person name="Clavel T."/>
        </authorList>
    </citation>
    <scope>NUCLEOTIDE SEQUENCE [LARGE SCALE GENOMIC DNA]</scope>
    <source>
        <strain evidence="3 4">WCA-383-APC-5B</strain>
    </source>
</reference>
<evidence type="ECO:0000256" key="1">
    <source>
        <dbReference type="SAM" id="Phobius"/>
    </source>
</evidence>
<dbReference type="EMBL" id="VULX01000027">
    <property type="protein sequence ID" value="MSR92318.1"/>
    <property type="molecule type" value="Genomic_DNA"/>
</dbReference>
<feature type="transmembrane region" description="Helical" evidence="1">
    <location>
        <begin position="26"/>
        <end position="46"/>
    </location>
</feature>
<feature type="transmembrane region" description="Helical" evidence="1">
    <location>
        <begin position="163"/>
        <end position="183"/>
    </location>
</feature>
<organism evidence="3 4">
    <name type="scientific">Inconstantimicrobium porci</name>
    <dbReference type="NCBI Taxonomy" id="2652291"/>
    <lineage>
        <taxon>Bacteria</taxon>
        <taxon>Bacillati</taxon>
        <taxon>Bacillota</taxon>
        <taxon>Clostridia</taxon>
        <taxon>Eubacteriales</taxon>
        <taxon>Clostridiaceae</taxon>
        <taxon>Inconstantimicrobium</taxon>
    </lineage>
</organism>
<proteinExistence type="predicted"/>
<keyword evidence="1" id="KW-0472">Membrane</keyword>
<keyword evidence="1" id="KW-1133">Transmembrane helix</keyword>
<evidence type="ECO:0000259" key="2">
    <source>
        <dbReference type="Pfam" id="PF10131"/>
    </source>
</evidence>
<protein>
    <recommendedName>
        <fullName evidence="2">Membrane protein 6-pyruvoyl-tetrahydropterin synthase-related domain-containing protein</fullName>
    </recommendedName>
</protein>
<evidence type="ECO:0000313" key="3">
    <source>
        <dbReference type="EMBL" id="MSR92318.1"/>
    </source>
</evidence>
<feature type="domain" description="Membrane protein 6-pyruvoyl-tetrahydropterin synthase-related" evidence="2">
    <location>
        <begin position="1"/>
        <end position="500"/>
    </location>
</feature>
<feature type="transmembrane region" description="Helical" evidence="1">
    <location>
        <begin position="84"/>
        <end position="101"/>
    </location>
</feature>
<feature type="transmembrane region" description="Helical" evidence="1">
    <location>
        <begin position="107"/>
        <end position="125"/>
    </location>
</feature>
<comment type="caution">
    <text evidence="3">The sequence shown here is derived from an EMBL/GenBank/DDBJ whole genome shotgun (WGS) entry which is preliminary data.</text>
</comment>
<dbReference type="InterPro" id="IPR018776">
    <property type="entry name" value="Membrane_prot_PTPS-rel_domain"/>
</dbReference>
<sequence>MIGIGTFLFCLIYSLANKEYKYSVYTILSMALCFAIMGIELVPGLIGGMASMDSEAAIANMAGWSEKASISLNPFLRIKGEMDLYYFGASILFTAFLGFLLCSKEINAGFIAAALIFFGTTKAFVPIVKLLPLKQAFWMERFTPIAYCLLFISLMMWKKSKKIFIYFLVILIAMDCIPSLKFFEFDKDKIVTAQQGVINNEQRYLLKEGRAITENRFALMDLSTYGAFPSYIMSENYDDAVKYVFGWAHWGSSTLPNIVMINTAFEKGYYEYMFDRLLELGSDTVLIKKNLLKEKDFKKLNDSAAKLNYSLVLENENGYLYKLGYHGTFGTISSYNNIAIGSTSDYISFIYPDFKKGKSININDYSYEELKNYKRIYLSGFTYSNRNEAEKMIDKLGRSGVMIYIDMNGVPVNRTTGIRSFLGIDAFDITFSRHYPEITYKGRNIIPKRFEGENAEWNTVYLGNLKNVYSYADFNGKKLDCIGTGENQNIYFIGFNLLYHDIETFDDSIRYIIDDIFECDGSILPKRELVRLDVDYKKDEIIINSYYDNVNTNIAFQDNFRSLKNIKTDNNLIIVDKGTTKLRIVYSYFKTGLIVTVIGIILEIVVLILFIKDNTNDECEEKF</sequence>